<organism evidence="2 3">
    <name type="scientific">Raoultella planticola</name>
    <name type="common">Klebsiella planticola</name>
    <dbReference type="NCBI Taxonomy" id="575"/>
    <lineage>
        <taxon>Bacteria</taxon>
        <taxon>Pseudomonadati</taxon>
        <taxon>Pseudomonadota</taxon>
        <taxon>Gammaproteobacteria</taxon>
        <taxon>Enterobacterales</taxon>
        <taxon>Enterobacteriaceae</taxon>
        <taxon>Klebsiella/Raoultella group</taxon>
        <taxon>Raoultella</taxon>
    </lineage>
</organism>
<dbReference type="Pfam" id="PF07995">
    <property type="entry name" value="GSDH"/>
    <property type="match status" value="1"/>
</dbReference>
<feature type="non-terminal residue" evidence="2">
    <location>
        <position position="257"/>
    </location>
</feature>
<evidence type="ECO:0000313" key="2">
    <source>
        <dbReference type="EMBL" id="RWT10489.1"/>
    </source>
</evidence>
<protein>
    <submittedName>
        <fullName evidence="2">Sorbosone dehydrogenase family protein</fullName>
    </submittedName>
</protein>
<dbReference type="InterPro" id="IPR012938">
    <property type="entry name" value="Glc/Sorbosone_DH"/>
</dbReference>
<feature type="domain" description="Glucose/Sorbosone dehydrogenase" evidence="1">
    <location>
        <begin position="31"/>
        <end position="192"/>
    </location>
</feature>
<dbReference type="InterPro" id="IPR011041">
    <property type="entry name" value="Quinoprot_gluc/sorb_DH_b-prop"/>
</dbReference>
<dbReference type="InterPro" id="IPR011042">
    <property type="entry name" value="6-blade_b-propeller_TolB-like"/>
</dbReference>
<comment type="caution">
    <text evidence="2">The sequence shown here is derived from an EMBL/GenBank/DDBJ whole genome shotgun (WGS) entry which is preliminary data.</text>
</comment>
<gene>
    <name evidence="2" type="ORF">DN603_31725</name>
</gene>
<reference evidence="2 3" key="1">
    <citation type="submission" date="2018-06" db="EMBL/GenBank/DDBJ databases">
        <title>Carbapenemase-producing Enterobacteriaceae present in wastewater treatment plant effluent and nearby surface waters in the US.</title>
        <authorList>
            <person name="Mathys D.A."/>
            <person name="Mollenkopf D.F."/>
            <person name="Feicht S.M."/>
            <person name="Adams R.J."/>
            <person name="Albers A.L."/>
            <person name="Stuever D.M."/>
            <person name="Daniels J.B."/>
            <person name="Wittum T.E."/>
        </authorList>
    </citation>
    <scope>NUCLEOTIDE SEQUENCE [LARGE SCALE GENOMIC DNA]</scope>
    <source>
        <strain evidence="2 3">GEO_47_Down_B</strain>
    </source>
</reference>
<name>A0A443VCS4_RAOPL</name>
<evidence type="ECO:0000259" key="1">
    <source>
        <dbReference type="Pfam" id="PF07995"/>
    </source>
</evidence>
<dbReference type="AlphaFoldDB" id="A0A443VCS4"/>
<proteinExistence type="predicted"/>
<dbReference type="SUPFAM" id="SSF50952">
    <property type="entry name" value="Soluble quinoprotein glucose dehydrogenase"/>
    <property type="match status" value="1"/>
</dbReference>
<dbReference type="EMBL" id="QKOX01000117">
    <property type="protein sequence ID" value="RWT10489.1"/>
    <property type="molecule type" value="Genomic_DNA"/>
</dbReference>
<accession>A0A443VCS4</accession>
<dbReference type="RefSeq" id="WP_164887153.1">
    <property type="nucleotide sequence ID" value="NZ_QKOX01000117.1"/>
</dbReference>
<sequence>TDSIMRFPYRTGETSISAPGTELADLPDKINHHWTKALLASPDGKKLYVGVGSNSNITENGIDVEYRRANVLEVDVATGASRIFASGIRNPTGLQWEPHSGKLWAVVNERDEIGADLVPDYMTSVQDGGFYGWPWSYFGQHVDRRAQPPRPDMVAKAIKPDYALSSHVAPLGLWFYTGTLLPQKYQGGAFISEHGSWDRSPLNGYQVSFVAFKDGKPTGKPETVVSGFVSEDEKDLYGAPVGLVQDNEGALIIADDV</sequence>
<dbReference type="PANTHER" id="PTHR19328:SF55">
    <property type="entry name" value="BLR6566 PROTEIN"/>
    <property type="match status" value="1"/>
</dbReference>
<dbReference type="Proteomes" id="UP000288843">
    <property type="component" value="Unassembled WGS sequence"/>
</dbReference>
<evidence type="ECO:0000313" key="3">
    <source>
        <dbReference type="Proteomes" id="UP000288843"/>
    </source>
</evidence>
<dbReference type="PANTHER" id="PTHR19328">
    <property type="entry name" value="HEDGEHOG-INTERACTING PROTEIN"/>
    <property type="match status" value="1"/>
</dbReference>
<dbReference type="Gene3D" id="2.120.10.30">
    <property type="entry name" value="TolB, C-terminal domain"/>
    <property type="match status" value="1"/>
</dbReference>
<feature type="non-terminal residue" evidence="2">
    <location>
        <position position="1"/>
    </location>
</feature>